<dbReference type="InterPro" id="IPR052027">
    <property type="entry name" value="PspC"/>
</dbReference>
<feature type="domain" description="Phage shock protein PspC N-terminal" evidence="7">
    <location>
        <begin position="2"/>
        <end position="60"/>
    </location>
</feature>
<dbReference type="GO" id="GO:0005886">
    <property type="term" value="C:plasma membrane"/>
    <property type="evidence" value="ECO:0007669"/>
    <property type="project" value="UniProtKB-SubCell"/>
</dbReference>
<accession>A0A8J2VQ45</accession>
<organism evidence="8 9">
    <name type="scientific">Pullulanibacillus camelliae</name>
    <dbReference type="NCBI Taxonomy" id="1707096"/>
    <lineage>
        <taxon>Bacteria</taxon>
        <taxon>Bacillati</taxon>
        <taxon>Bacillota</taxon>
        <taxon>Bacilli</taxon>
        <taxon>Bacillales</taxon>
        <taxon>Sporolactobacillaceae</taxon>
        <taxon>Pullulanibacillus</taxon>
    </lineage>
</organism>
<evidence type="ECO:0000313" key="8">
    <source>
        <dbReference type="EMBL" id="GGE36490.1"/>
    </source>
</evidence>
<evidence type="ECO:0000259" key="7">
    <source>
        <dbReference type="Pfam" id="PF04024"/>
    </source>
</evidence>
<dbReference type="AlphaFoldDB" id="A0A8J2VQ45"/>
<feature type="transmembrane region" description="Helical" evidence="6">
    <location>
        <begin position="33"/>
        <end position="58"/>
    </location>
</feature>
<dbReference type="InterPro" id="IPR007168">
    <property type="entry name" value="Phageshock_PspC_N"/>
</dbReference>
<reference evidence="8" key="1">
    <citation type="journal article" date="2014" name="Int. J. Syst. Evol. Microbiol.">
        <title>Complete genome sequence of Corynebacterium casei LMG S-19264T (=DSM 44701T), isolated from a smear-ripened cheese.</title>
        <authorList>
            <consortium name="US DOE Joint Genome Institute (JGI-PGF)"/>
            <person name="Walter F."/>
            <person name="Albersmeier A."/>
            <person name="Kalinowski J."/>
            <person name="Ruckert C."/>
        </authorList>
    </citation>
    <scope>NUCLEOTIDE SEQUENCE</scope>
    <source>
        <strain evidence="8">CGMCC 1.15371</strain>
    </source>
</reference>
<reference evidence="8" key="2">
    <citation type="submission" date="2020-09" db="EMBL/GenBank/DDBJ databases">
        <authorList>
            <person name="Sun Q."/>
            <person name="Zhou Y."/>
        </authorList>
    </citation>
    <scope>NUCLEOTIDE SEQUENCE</scope>
    <source>
        <strain evidence="8">CGMCC 1.15371</strain>
    </source>
</reference>
<dbReference type="Pfam" id="PF04024">
    <property type="entry name" value="PspC"/>
    <property type="match status" value="1"/>
</dbReference>
<gene>
    <name evidence="8" type="ORF">GCM10011391_14110</name>
</gene>
<evidence type="ECO:0000256" key="5">
    <source>
        <dbReference type="ARBA" id="ARBA00023136"/>
    </source>
</evidence>
<dbReference type="EMBL" id="BMIR01000005">
    <property type="protein sequence ID" value="GGE36490.1"/>
    <property type="molecule type" value="Genomic_DNA"/>
</dbReference>
<evidence type="ECO:0000256" key="3">
    <source>
        <dbReference type="ARBA" id="ARBA00022692"/>
    </source>
</evidence>
<dbReference type="RefSeq" id="WP_188691303.1">
    <property type="nucleotide sequence ID" value="NZ_BMIR01000005.1"/>
</dbReference>
<dbReference type="PANTHER" id="PTHR33885">
    <property type="entry name" value="PHAGE SHOCK PROTEIN C"/>
    <property type="match status" value="1"/>
</dbReference>
<name>A0A8J2VQ45_9BACL</name>
<sequence>MKRLYRSRKNRMLAGILGGIAEMLNIDATIIRVIYVVLLVISAFFPLVLLYFILYFIIPGEDNY</sequence>
<evidence type="ECO:0000256" key="4">
    <source>
        <dbReference type="ARBA" id="ARBA00022989"/>
    </source>
</evidence>
<comment type="subcellular location">
    <subcellularLocation>
        <location evidence="1">Cell membrane</location>
        <topology evidence="1">Single-pass membrane protein</topology>
    </subcellularLocation>
</comment>
<keyword evidence="3 6" id="KW-0812">Transmembrane</keyword>
<dbReference type="Proteomes" id="UP000628775">
    <property type="component" value="Unassembled WGS sequence"/>
</dbReference>
<evidence type="ECO:0000256" key="1">
    <source>
        <dbReference type="ARBA" id="ARBA00004162"/>
    </source>
</evidence>
<dbReference type="PANTHER" id="PTHR33885:SF3">
    <property type="entry name" value="PHAGE SHOCK PROTEIN C"/>
    <property type="match status" value="1"/>
</dbReference>
<keyword evidence="4 6" id="KW-1133">Transmembrane helix</keyword>
<evidence type="ECO:0000256" key="6">
    <source>
        <dbReference type="SAM" id="Phobius"/>
    </source>
</evidence>
<evidence type="ECO:0000256" key="2">
    <source>
        <dbReference type="ARBA" id="ARBA00022475"/>
    </source>
</evidence>
<comment type="caution">
    <text evidence="8">The sequence shown here is derived from an EMBL/GenBank/DDBJ whole genome shotgun (WGS) entry which is preliminary data.</text>
</comment>
<evidence type="ECO:0000313" key="9">
    <source>
        <dbReference type="Proteomes" id="UP000628775"/>
    </source>
</evidence>
<proteinExistence type="predicted"/>
<keyword evidence="2" id="KW-1003">Cell membrane</keyword>
<keyword evidence="9" id="KW-1185">Reference proteome</keyword>
<keyword evidence="5 6" id="KW-0472">Membrane</keyword>
<protein>
    <recommendedName>
        <fullName evidence="7">Phage shock protein PspC N-terminal domain-containing protein</fullName>
    </recommendedName>
</protein>